<dbReference type="InterPro" id="IPR011990">
    <property type="entry name" value="TPR-like_helical_dom_sf"/>
</dbReference>
<dbReference type="GO" id="GO:0030695">
    <property type="term" value="F:GTPase regulator activity"/>
    <property type="evidence" value="ECO:0007669"/>
    <property type="project" value="InterPro"/>
</dbReference>
<evidence type="ECO:0000313" key="2">
    <source>
        <dbReference type="Proteomes" id="UP000887572"/>
    </source>
</evidence>
<proteinExistence type="predicted"/>
<organism evidence="2 3">
    <name type="scientific">Globodera rostochiensis</name>
    <name type="common">Golden nematode worm</name>
    <name type="synonym">Heterodera rostochiensis</name>
    <dbReference type="NCBI Taxonomy" id="31243"/>
    <lineage>
        <taxon>Eukaryota</taxon>
        <taxon>Metazoa</taxon>
        <taxon>Ecdysozoa</taxon>
        <taxon>Nematoda</taxon>
        <taxon>Chromadorea</taxon>
        <taxon>Rhabditida</taxon>
        <taxon>Tylenchina</taxon>
        <taxon>Tylenchomorpha</taxon>
        <taxon>Tylenchoidea</taxon>
        <taxon>Heteroderidae</taxon>
        <taxon>Heteroderinae</taxon>
        <taxon>Globodera</taxon>
    </lineage>
</organism>
<protein>
    <submittedName>
        <fullName evidence="3">Uncharacterized protein</fullName>
    </submittedName>
</protein>
<dbReference type="Pfam" id="PF02188">
    <property type="entry name" value="GoLoco"/>
    <property type="match status" value="1"/>
</dbReference>
<sequence length="267" mass="29270">MTDDMAEECHFPHPFTEGRGLIQTTRRTTDGRKGVLIFKLFAVAAAFDGLCFVVDGRTLQGNVLLRQRGNGGRPNERTVSECGCGCRAGAGAGRVQVPGGCGCRAGADQSMSIPPLFRFSKVGINGGGGDNDGHGHQRRFLRRQQTNSRLELLGERGQLGCNSSPSVGARSPVVMRRLSRKCQHWLGGAGRRNSTSGTPRAIDRHHLQQNEQNHFDQNLRLFTLSATMKEGTTDFLSLLEKMQSQRMDDQRCEMPSGKGRNQANFLI</sequence>
<reference evidence="3" key="1">
    <citation type="submission" date="2022-11" db="UniProtKB">
        <authorList>
            <consortium name="WormBaseParasite"/>
        </authorList>
    </citation>
    <scope>IDENTIFICATION</scope>
</reference>
<dbReference type="Proteomes" id="UP000887572">
    <property type="component" value="Unplaced"/>
</dbReference>
<dbReference type="Gene3D" id="1.25.40.10">
    <property type="entry name" value="Tetratricopeptide repeat domain"/>
    <property type="match status" value="1"/>
</dbReference>
<dbReference type="AlphaFoldDB" id="A0A914GXZ3"/>
<dbReference type="SMART" id="SM00390">
    <property type="entry name" value="GoLoco"/>
    <property type="match status" value="1"/>
</dbReference>
<keyword evidence="2" id="KW-1185">Reference proteome</keyword>
<accession>A0A914GXZ3</accession>
<dbReference type="PROSITE" id="PS50877">
    <property type="entry name" value="GOLOCO"/>
    <property type="match status" value="1"/>
</dbReference>
<dbReference type="InterPro" id="IPR003109">
    <property type="entry name" value="GoLoco_motif"/>
</dbReference>
<evidence type="ECO:0000313" key="3">
    <source>
        <dbReference type="WBParaSite" id="Gr19_v10_g1218.t2"/>
    </source>
</evidence>
<feature type="region of interest" description="Disordered" evidence="1">
    <location>
        <begin position="246"/>
        <end position="267"/>
    </location>
</feature>
<evidence type="ECO:0000256" key="1">
    <source>
        <dbReference type="SAM" id="MobiDB-lite"/>
    </source>
</evidence>
<name>A0A914GXZ3_GLORO</name>
<dbReference type="WBParaSite" id="Gr19_v10_g1218.t2">
    <property type="protein sequence ID" value="Gr19_v10_g1218.t2"/>
    <property type="gene ID" value="Gr19_v10_g1218"/>
</dbReference>